<dbReference type="Pfam" id="PF00400">
    <property type="entry name" value="WD40"/>
    <property type="match status" value="3"/>
</dbReference>
<comment type="caution">
    <text evidence="4">The sequence shown here is derived from an EMBL/GenBank/DDBJ whole genome shotgun (WGS) entry which is preliminary data.</text>
</comment>
<dbReference type="InterPro" id="IPR001680">
    <property type="entry name" value="WD40_rpt"/>
</dbReference>
<dbReference type="PANTHER" id="PTHR19848">
    <property type="entry name" value="WD40 REPEAT PROTEIN"/>
    <property type="match status" value="1"/>
</dbReference>
<feature type="repeat" description="WD" evidence="3">
    <location>
        <begin position="59"/>
        <end position="93"/>
    </location>
</feature>
<evidence type="ECO:0000256" key="1">
    <source>
        <dbReference type="ARBA" id="ARBA00022574"/>
    </source>
</evidence>
<protein>
    <submittedName>
        <fullName evidence="4">Uncharacterized protein</fullName>
    </submittedName>
</protein>
<dbReference type="InterPro" id="IPR019775">
    <property type="entry name" value="WD40_repeat_CS"/>
</dbReference>
<dbReference type="InterPro" id="IPR020472">
    <property type="entry name" value="WD40_PAC1"/>
</dbReference>
<dbReference type="InterPro" id="IPR015943">
    <property type="entry name" value="WD40/YVTN_repeat-like_dom_sf"/>
</dbReference>
<gene>
    <name evidence="4" type="ORF">chiPu_0006097</name>
</gene>
<dbReference type="Gene3D" id="2.130.10.10">
    <property type="entry name" value="YVTN repeat-like/Quinoprotein amine dehydrogenase"/>
    <property type="match status" value="1"/>
</dbReference>
<evidence type="ECO:0000256" key="2">
    <source>
        <dbReference type="ARBA" id="ARBA00022737"/>
    </source>
</evidence>
<dbReference type="InterPro" id="IPR036322">
    <property type="entry name" value="WD40_repeat_dom_sf"/>
</dbReference>
<dbReference type="PROSITE" id="PS50082">
    <property type="entry name" value="WD_REPEATS_2"/>
    <property type="match status" value="3"/>
</dbReference>
<dbReference type="OrthoDB" id="674604at2759"/>
<feature type="repeat" description="WD" evidence="3">
    <location>
        <begin position="101"/>
        <end position="132"/>
    </location>
</feature>
<keyword evidence="5" id="KW-1185">Reference proteome</keyword>
<dbReference type="EMBL" id="BEZZ01000173">
    <property type="protein sequence ID" value="GCC27671.1"/>
    <property type="molecule type" value="Genomic_DNA"/>
</dbReference>
<dbReference type="STRING" id="137246.A0A401SB89"/>
<dbReference type="PRINTS" id="PR00320">
    <property type="entry name" value="GPROTEINBRPT"/>
</dbReference>
<accession>A0A401SB89</accession>
<dbReference type="AlphaFoldDB" id="A0A401SB89"/>
<dbReference type="Proteomes" id="UP000287033">
    <property type="component" value="Unassembled WGS sequence"/>
</dbReference>
<reference evidence="4 5" key="1">
    <citation type="journal article" date="2018" name="Nat. Ecol. Evol.">
        <title>Shark genomes provide insights into elasmobranch evolution and the origin of vertebrates.</title>
        <authorList>
            <person name="Hara Y"/>
            <person name="Yamaguchi K"/>
            <person name="Onimaru K"/>
            <person name="Kadota M"/>
            <person name="Koyanagi M"/>
            <person name="Keeley SD"/>
            <person name="Tatsumi K"/>
            <person name="Tanaka K"/>
            <person name="Motone F"/>
            <person name="Kageyama Y"/>
            <person name="Nozu R"/>
            <person name="Adachi N"/>
            <person name="Nishimura O"/>
            <person name="Nakagawa R"/>
            <person name="Tanegashima C"/>
            <person name="Kiyatake I"/>
            <person name="Matsumoto R"/>
            <person name="Murakumo K"/>
            <person name="Nishida K"/>
            <person name="Terakita A"/>
            <person name="Kuratani S"/>
            <person name="Sato K"/>
            <person name="Hyodo S Kuraku.S."/>
        </authorList>
    </citation>
    <scope>NUCLEOTIDE SEQUENCE [LARGE SCALE GENOMIC DNA]</scope>
</reference>
<dbReference type="SUPFAM" id="SSF50978">
    <property type="entry name" value="WD40 repeat-like"/>
    <property type="match status" value="1"/>
</dbReference>
<proteinExistence type="predicted"/>
<evidence type="ECO:0000256" key="3">
    <source>
        <dbReference type="PROSITE-ProRule" id="PRU00221"/>
    </source>
</evidence>
<dbReference type="PROSITE" id="PS50294">
    <property type="entry name" value="WD_REPEATS_REGION"/>
    <property type="match status" value="3"/>
</dbReference>
<feature type="repeat" description="WD" evidence="3">
    <location>
        <begin position="142"/>
        <end position="183"/>
    </location>
</feature>
<keyword evidence="1 3" id="KW-0853">WD repeat</keyword>
<name>A0A401SB89_CHIPU</name>
<dbReference type="PROSITE" id="PS00678">
    <property type="entry name" value="WD_REPEATS_1"/>
    <property type="match status" value="1"/>
</dbReference>
<keyword evidence="2" id="KW-0677">Repeat</keyword>
<evidence type="ECO:0000313" key="5">
    <source>
        <dbReference type="Proteomes" id="UP000287033"/>
    </source>
</evidence>
<dbReference type="SMART" id="SM00320">
    <property type="entry name" value="WD40"/>
    <property type="match status" value="3"/>
</dbReference>
<sequence>MRLTEAELIDIPSYEMVYFVQVNQCTFSRDSQLLLTEYGAQKQDGVGIFYKSGQPVKTFSGHQNVIKTCAFSIQRDLLATGSWDYTVGVWNLRRAGRTFILEGHKGNVSCVAFSGIGMLASGSWDKTIHVWDPRKGFLIFLLKEHYGRITALSFSMDSILLATAAEDETIRVWDCEDGKCKKVLMVTYFQAFSI</sequence>
<evidence type="ECO:0000313" key="4">
    <source>
        <dbReference type="EMBL" id="GCC27671.1"/>
    </source>
</evidence>
<organism evidence="4 5">
    <name type="scientific">Chiloscyllium punctatum</name>
    <name type="common">Brownbanded bambooshark</name>
    <name type="synonym">Hemiscyllium punctatum</name>
    <dbReference type="NCBI Taxonomy" id="137246"/>
    <lineage>
        <taxon>Eukaryota</taxon>
        <taxon>Metazoa</taxon>
        <taxon>Chordata</taxon>
        <taxon>Craniata</taxon>
        <taxon>Vertebrata</taxon>
        <taxon>Chondrichthyes</taxon>
        <taxon>Elasmobranchii</taxon>
        <taxon>Galeomorphii</taxon>
        <taxon>Galeoidea</taxon>
        <taxon>Orectolobiformes</taxon>
        <taxon>Hemiscylliidae</taxon>
        <taxon>Chiloscyllium</taxon>
    </lineage>
</organism>
<dbReference type="PANTHER" id="PTHR19848:SF8">
    <property type="entry name" value="F-BOX AND WD REPEAT DOMAIN CONTAINING 7"/>
    <property type="match status" value="1"/>
</dbReference>